<keyword evidence="2" id="KW-0614">Plasmid</keyword>
<evidence type="ECO:0000256" key="1">
    <source>
        <dbReference type="SAM" id="MobiDB-lite"/>
    </source>
</evidence>
<feature type="region of interest" description="Disordered" evidence="1">
    <location>
        <begin position="1"/>
        <end position="21"/>
    </location>
</feature>
<feature type="compositionally biased region" description="Low complexity" evidence="1">
    <location>
        <begin position="1"/>
        <end position="17"/>
    </location>
</feature>
<name>A0A0G3IBG6_9BURK</name>
<keyword evidence="3" id="KW-1185">Reference proteome</keyword>
<gene>
    <name evidence="2" type="ORF">MB84_27605</name>
</gene>
<dbReference type="EMBL" id="CP011518">
    <property type="protein sequence ID" value="AKK24612.1"/>
    <property type="molecule type" value="Genomic_DNA"/>
</dbReference>
<evidence type="ECO:0000313" key="3">
    <source>
        <dbReference type="Proteomes" id="UP000035050"/>
    </source>
</evidence>
<evidence type="ECO:0000313" key="2">
    <source>
        <dbReference type="EMBL" id="AKK24612.1"/>
    </source>
</evidence>
<reference evidence="2" key="1">
    <citation type="submission" date="2016-06" db="EMBL/GenBank/DDBJ databases">
        <title>Pandoraea oxalativorans DSM 23570 Genome Sequencing.</title>
        <authorList>
            <person name="Ee R."/>
            <person name="Lim Y.-L."/>
            <person name="Yong D."/>
            <person name="Yin W.-F."/>
            <person name="Chan K.-G."/>
        </authorList>
    </citation>
    <scope>NUCLEOTIDE SEQUENCE</scope>
    <source>
        <strain evidence="2">DSM 23570</strain>
        <plasmid evidence="2">pPO70-1</plasmid>
    </source>
</reference>
<dbReference type="AlphaFoldDB" id="A0A0G3IBG6"/>
<dbReference type="Proteomes" id="UP000035050">
    <property type="component" value="Plasmid pPO70-1"/>
</dbReference>
<dbReference type="KEGG" id="pox:MB84_27605"/>
<organism evidence="2 3">
    <name type="scientific">Pandoraea oxalativorans</name>
    <dbReference type="NCBI Taxonomy" id="573737"/>
    <lineage>
        <taxon>Bacteria</taxon>
        <taxon>Pseudomonadati</taxon>
        <taxon>Pseudomonadota</taxon>
        <taxon>Betaproteobacteria</taxon>
        <taxon>Burkholderiales</taxon>
        <taxon>Burkholderiaceae</taxon>
        <taxon>Pandoraea</taxon>
    </lineage>
</organism>
<accession>A0A0G3IBG6</accession>
<sequence length="79" mass="8232">MSGAVARYRGSGAAHAGRSGDGAQQGWLMALQAIHGLNDAAWNGGRWERAWFAHHGAQWRVVFCAGEAAASGARAVSVI</sequence>
<proteinExistence type="predicted"/>
<geneLocation type="plasmid" evidence="2 3">
    <name>pPO70-1</name>
</geneLocation>
<protein>
    <submittedName>
        <fullName evidence="2">Uncharacterized protein</fullName>
    </submittedName>
</protein>